<reference evidence="2" key="2">
    <citation type="submission" date="2015-06" db="EMBL/GenBank/DDBJ databases">
        <title>Expansion of signal transduction pathways in fungi by whole-genome duplication.</title>
        <authorList>
            <consortium name="DOE Joint Genome Institute"/>
            <person name="Corrochano L.M."/>
            <person name="Kuo A."/>
            <person name="Marcet-Houben M."/>
            <person name="Polaino S."/>
            <person name="Salamov A."/>
            <person name="Villalobos J.M."/>
            <person name="Alvarez M.I."/>
            <person name="Avalos J."/>
            <person name="Benito E.P."/>
            <person name="Benoit I."/>
            <person name="Burger G."/>
            <person name="Camino L.P."/>
            <person name="Canovas D."/>
            <person name="Cerda-Olmedo E."/>
            <person name="Cheng J.-F."/>
            <person name="Dominguez A."/>
            <person name="Elias M."/>
            <person name="Eslava A.P."/>
            <person name="Glaser F."/>
            <person name="Grimwood J."/>
            <person name="Gutierrez G."/>
            <person name="Heitman J."/>
            <person name="Henrissat B."/>
            <person name="Iturriaga E.A."/>
            <person name="Lang B.F."/>
            <person name="Lavin J.L."/>
            <person name="Lee S."/>
            <person name="Li W."/>
            <person name="Lindquist E."/>
            <person name="Lopez-Garcia S."/>
            <person name="Luque E.M."/>
            <person name="Marcos A.T."/>
            <person name="Martin J."/>
            <person name="Mccluskey K."/>
            <person name="Medina H.R."/>
            <person name="Miralles-Duran A."/>
            <person name="Miyazaki A."/>
            <person name="Munoz-Torres E."/>
            <person name="Oguiza J.A."/>
            <person name="Ohm R."/>
            <person name="Olmedo M."/>
            <person name="Orejas M."/>
            <person name="Ortiz-Castellanos L."/>
            <person name="Pisabarro A.G."/>
            <person name="Rodriguez-Romero J."/>
            <person name="Ruiz-Herrera J."/>
            <person name="Ruiz-Vazquez R."/>
            <person name="Sanz C."/>
            <person name="Schackwitz W."/>
            <person name="Schmutz J."/>
            <person name="Shahriari M."/>
            <person name="Shelest E."/>
            <person name="Silva-Franco F."/>
            <person name="Soanes D."/>
            <person name="Syed K."/>
            <person name="Tagua V.G."/>
            <person name="Talbot N.J."/>
            <person name="Thon M."/>
            <person name="De Vries R.P."/>
            <person name="Wiebenga A."/>
            <person name="Yadav J.S."/>
            <person name="Braun E.L."/>
            <person name="Baker S."/>
            <person name="Garre V."/>
            <person name="Horwitz B."/>
            <person name="Torres-Martinez S."/>
            <person name="Idnurm A."/>
            <person name="Herrera-Estrella A."/>
            <person name="Gabaldon T."/>
            <person name="Grigoriev I.V."/>
        </authorList>
    </citation>
    <scope>NUCLEOTIDE SEQUENCE [LARGE SCALE GENOMIC DNA]</scope>
    <source>
        <strain evidence="2">NRRL 1555</strain>
    </source>
</reference>
<proteinExistence type="predicted"/>
<organism evidence="2 3">
    <name type="scientific">Phycomyces blakesleeanus (strain ATCC 8743b / DSM 1359 / FGSC 10004 / NBRC 33097 / NRRL 1555)</name>
    <dbReference type="NCBI Taxonomy" id="763407"/>
    <lineage>
        <taxon>Eukaryota</taxon>
        <taxon>Fungi</taxon>
        <taxon>Fungi incertae sedis</taxon>
        <taxon>Mucoromycota</taxon>
        <taxon>Mucoromycotina</taxon>
        <taxon>Mucoromycetes</taxon>
        <taxon>Mucorales</taxon>
        <taxon>Phycomycetaceae</taxon>
        <taxon>Phycomyces</taxon>
    </lineage>
</organism>
<protein>
    <submittedName>
        <fullName evidence="2">Uncharacterized protein</fullName>
    </submittedName>
</protein>
<keyword evidence="3" id="KW-1185">Reference proteome</keyword>
<gene>
    <name evidence="2" type="ORF">PHYBLDRAFT_160267</name>
    <name evidence="1" type="ORF">PHYBLDRAFT_160903</name>
</gene>
<evidence type="ECO:0000313" key="2">
    <source>
        <dbReference type="EMBL" id="OAD68215.1"/>
    </source>
</evidence>
<dbReference type="Proteomes" id="UP000077315">
    <property type="component" value="Unassembled WGS sequence"/>
</dbReference>
<accession>A0A167KJ13</accession>
<dbReference type="VEuPathDB" id="FungiDB:PHYBLDRAFT_160267"/>
<dbReference type="EMBL" id="KV440996">
    <property type="protein sequence ID" value="OAD68215.1"/>
    <property type="molecule type" value="Genomic_DNA"/>
</dbReference>
<name>A0A167KJ13_PHYB8</name>
<dbReference type="RefSeq" id="XP_018286255.1">
    <property type="nucleotide sequence ID" value="XM_018434153.1"/>
</dbReference>
<sequence length="51" mass="5695">MAPARCPDRIATTRQLDERCAKAQGCNSLSFHTTELKGNQLCEDQDSHSIF</sequence>
<evidence type="ECO:0000313" key="3">
    <source>
        <dbReference type="Proteomes" id="UP000077315"/>
    </source>
</evidence>
<evidence type="ECO:0000313" key="1">
    <source>
        <dbReference type="EMBL" id="OAD65094.1"/>
    </source>
</evidence>
<dbReference type="GeneID" id="28995059"/>
<dbReference type="RefSeq" id="XP_018283134.1">
    <property type="nucleotide sequence ID" value="XM_018434297.1"/>
</dbReference>
<dbReference type="EMBL" id="KV441019">
    <property type="protein sequence ID" value="OAD65094.1"/>
    <property type="molecule type" value="Genomic_DNA"/>
</dbReference>
<dbReference type="GeneID" id="28995203"/>
<reference evidence="3" key="1">
    <citation type="submission" date="2015-06" db="EMBL/GenBank/DDBJ databases">
        <title>Expansion of signal transduction pathways in fungi by whole-genome duplication.</title>
        <authorList>
            <consortium name="DOE Joint Genome Institute"/>
            <person name="Corrochano L.M."/>
            <person name="Kuo A."/>
            <person name="Marcet-Houben M."/>
            <person name="Polaino S."/>
            <person name="Salamov A."/>
            <person name="Villalobos J.M."/>
            <person name="Alvarez M.I."/>
            <person name="Avalos J."/>
            <person name="Benito E.P."/>
            <person name="Benoit I."/>
            <person name="Burger G."/>
            <person name="Camino L.P."/>
            <person name="Canovas D."/>
            <person name="Cerda-Olmedo E."/>
            <person name="Cheng J.-F."/>
            <person name="Dominguez A."/>
            <person name="Elias M."/>
            <person name="Eslava A.P."/>
            <person name="Glaser F."/>
            <person name="Grimwood J."/>
            <person name="Gutierrez G."/>
            <person name="Heitman J."/>
            <person name="Henrissat B."/>
            <person name="Iturriaga E.A."/>
            <person name="Lang B.F."/>
            <person name="Lavin J.L."/>
            <person name="Lee S."/>
            <person name="Li W."/>
            <person name="Lindquist E."/>
            <person name="Lopez-Garcia S."/>
            <person name="Luque E.M."/>
            <person name="Marcos A.T."/>
            <person name="Martin J."/>
            <person name="McCluskey K."/>
            <person name="Medina H.R."/>
            <person name="Miralles-Duran A."/>
            <person name="Miyazaki A."/>
            <person name="Munoz-Torres E."/>
            <person name="Oguiza J.A."/>
            <person name="Ohm R."/>
            <person name="Olmedo M."/>
            <person name="Orejas M."/>
            <person name="Ortiz-Castellanos L."/>
            <person name="Pisabarro A.G."/>
            <person name="Rodriguez-Romero J."/>
            <person name="Ruiz-Herrera J."/>
            <person name="Ruiz-Vazquez R."/>
            <person name="Sanz C."/>
            <person name="Schackwitz W."/>
            <person name="Schmutz J."/>
            <person name="Shahriari M."/>
            <person name="Shelest E."/>
            <person name="Silva-Franco F."/>
            <person name="Soanes D."/>
            <person name="Syed K."/>
            <person name="Tagua V.G."/>
            <person name="Talbot N.J."/>
            <person name="Thon M."/>
            <person name="De vries R.P."/>
            <person name="Wiebenga A."/>
            <person name="Yadav J.S."/>
            <person name="Braun E.L."/>
            <person name="Baker S."/>
            <person name="Garre V."/>
            <person name="Horwitz B."/>
            <person name="Torres-Martinez S."/>
            <person name="Idnurm A."/>
            <person name="Herrera-Estrella A."/>
            <person name="Gabaldon T."/>
            <person name="Grigoriev I.V."/>
        </authorList>
    </citation>
    <scope>NUCLEOTIDE SEQUENCE [LARGE SCALE GENOMIC DNA]</scope>
    <source>
        <strain evidence="3">NRRL 1555(-)</strain>
    </source>
</reference>
<dbReference type="VEuPathDB" id="FungiDB:PHYBLDRAFT_160903"/>
<dbReference type="AlphaFoldDB" id="A0A167KJ13"/>